<comment type="caution">
    <text evidence="2">The sequence shown here is derived from an EMBL/GenBank/DDBJ whole genome shotgun (WGS) entry which is preliminary data.</text>
</comment>
<dbReference type="InterPro" id="IPR003795">
    <property type="entry name" value="DUF192"/>
</dbReference>
<name>A0ABQ6Y7K9_9GAMM</name>
<sequence>MRASAIKWRQRGRRVGAVWLLSGLLAPAVAPAEQVTLCVEGVPRPIQVELASTREARTRGLMERDRLGEFEGMWFRYERPQPMANGFWMFNTRIPLDIAFLNPRGEILTIRTMAPCAHRESFACPVYRSDAPYASALEVNAGFFQRHGVAPGSRVGPAGDGNECAPAG</sequence>
<dbReference type="Pfam" id="PF02643">
    <property type="entry name" value="DUF192"/>
    <property type="match status" value="1"/>
</dbReference>
<feature type="signal peptide" evidence="1">
    <location>
        <begin position="1"/>
        <end position="32"/>
    </location>
</feature>
<dbReference type="PANTHER" id="PTHR37953:SF1">
    <property type="entry name" value="UPF0127 PROTEIN MJ1496"/>
    <property type="match status" value="1"/>
</dbReference>
<dbReference type="InterPro" id="IPR038695">
    <property type="entry name" value="Saro_0823-like_sf"/>
</dbReference>
<gene>
    <name evidence="2" type="ORF">A6D6_02397</name>
</gene>
<dbReference type="Proteomes" id="UP000771797">
    <property type="component" value="Unassembled WGS sequence"/>
</dbReference>
<evidence type="ECO:0008006" key="4">
    <source>
        <dbReference type="Google" id="ProtNLM"/>
    </source>
</evidence>
<protein>
    <recommendedName>
        <fullName evidence="4">DUF192 domain-containing protein</fullName>
    </recommendedName>
</protein>
<organism evidence="2 3">
    <name type="scientific">Alcanivorax xiamenensis</name>
    <dbReference type="NCBI Taxonomy" id="1177156"/>
    <lineage>
        <taxon>Bacteria</taxon>
        <taxon>Pseudomonadati</taxon>
        <taxon>Pseudomonadota</taxon>
        <taxon>Gammaproteobacteria</taxon>
        <taxon>Oceanospirillales</taxon>
        <taxon>Alcanivoracaceae</taxon>
        <taxon>Alcanivorax</taxon>
    </lineage>
</organism>
<keyword evidence="1" id="KW-0732">Signal</keyword>
<dbReference type="RefSeq" id="WP_236564095.1">
    <property type="nucleotide sequence ID" value="NZ_AQPF01000018.1"/>
</dbReference>
<keyword evidence="3" id="KW-1185">Reference proteome</keyword>
<accession>A0ABQ6Y7K9</accession>
<evidence type="ECO:0000256" key="1">
    <source>
        <dbReference type="SAM" id="SignalP"/>
    </source>
</evidence>
<dbReference type="PANTHER" id="PTHR37953">
    <property type="entry name" value="UPF0127 PROTEIN MJ1496"/>
    <property type="match status" value="1"/>
</dbReference>
<dbReference type="EMBL" id="AQPF01000018">
    <property type="protein sequence ID" value="KAF0805304.1"/>
    <property type="molecule type" value="Genomic_DNA"/>
</dbReference>
<evidence type="ECO:0000313" key="3">
    <source>
        <dbReference type="Proteomes" id="UP000771797"/>
    </source>
</evidence>
<reference evidence="2 3" key="1">
    <citation type="submission" date="2012-09" db="EMBL/GenBank/DDBJ databases">
        <title>Genome Sequence of alkane-degrading Bacterium Alcanivorax sp. 6-D-6.</title>
        <authorList>
            <person name="Lai Q."/>
            <person name="Shao Z."/>
        </authorList>
    </citation>
    <scope>NUCLEOTIDE SEQUENCE [LARGE SCALE GENOMIC DNA]</scope>
    <source>
        <strain evidence="2 3">6-D-6</strain>
    </source>
</reference>
<feature type="chain" id="PRO_5045945918" description="DUF192 domain-containing protein" evidence="1">
    <location>
        <begin position="33"/>
        <end position="168"/>
    </location>
</feature>
<proteinExistence type="predicted"/>
<dbReference type="Gene3D" id="2.60.120.1140">
    <property type="entry name" value="Protein of unknown function DUF192"/>
    <property type="match status" value="1"/>
</dbReference>
<evidence type="ECO:0000313" key="2">
    <source>
        <dbReference type="EMBL" id="KAF0805304.1"/>
    </source>
</evidence>